<evidence type="ECO:0000313" key="14">
    <source>
        <dbReference type="EMBL" id="CAD5209896.1"/>
    </source>
</evidence>
<dbReference type="PROSITE" id="PS00022">
    <property type="entry name" value="EGF_1"/>
    <property type="match status" value="1"/>
</dbReference>
<dbReference type="SMART" id="SM00209">
    <property type="entry name" value="TSP1"/>
    <property type="match status" value="1"/>
</dbReference>
<feature type="domain" description="CUB" evidence="12">
    <location>
        <begin position="400"/>
        <end position="515"/>
    </location>
</feature>
<evidence type="ECO:0000256" key="9">
    <source>
        <dbReference type="PROSITE-ProRule" id="PRU00059"/>
    </source>
</evidence>
<dbReference type="PANTHER" id="PTHR10127:SF849">
    <property type="entry name" value="ZINC METALLOPROTEINASE NAS-36"/>
    <property type="match status" value="1"/>
</dbReference>
<keyword evidence="2 10" id="KW-0645">Protease</keyword>
<dbReference type="PROSITE" id="PS51864">
    <property type="entry name" value="ASTACIN"/>
    <property type="match status" value="1"/>
</dbReference>
<dbReference type="GO" id="GO:0018996">
    <property type="term" value="P:molting cycle, collagen and cuticulin-based cuticle"/>
    <property type="evidence" value="ECO:0007669"/>
    <property type="project" value="UniProtKB-ARBA"/>
</dbReference>
<dbReference type="Proteomes" id="UP000095284">
    <property type="component" value="Unplaced"/>
</dbReference>
<evidence type="ECO:0000256" key="10">
    <source>
        <dbReference type="PROSITE-ProRule" id="PRU01211"/>
    </source>
</evidence>
<evidence type="ECO:0000256" key="4">
    <source>
        <dbReference type="ARBA" id="ARBA00022801"/>
    </source>
</evidence>
<feature type="binding site" evidence="10">
    <location>
        <position position="252"/>
    </location>
    <ligand>
        <name>Zn(2+)</name>
        <dbReference type="ChEBI" id="CHEBI:29105"/>
        <note>catalytic</note>
    </ligand>
</feature>
<reference evidence="14" key="2">
    <citation type="submission" date="2020-09" db="EMBL/GenBank/DDBJ databases">
        <authorList>
            <person name="Kikuchi T."/>
        </authorList>
    </citation>
    <scope>NUCLEOTIDE SEQUENCE</scope>
    <source>
        <strain evidence="14">Ka4C1</strain>
    </source>
</reference>
<feature type="binding site" evidence="10">
    <location>
        <position position="248"/>
    </location>
    <ligand>
        <name>Zn(2+)</name>
        <dbReference type="ChEBI" id="CHEBI:29105"/>
        <note>catalytic</note>
    </ligand>
</feature>
<evidence type="ECO:0000256" key="5">
    <source>
        <dbReference type="ARBA" id="ARBA00022833"/>
    </source>
</evidence>
<dbReference type="Pfam" id="PF00431">
    <property type="entry name" value="CUB"/>
    <property type="match status" value="1"/>
</dbReference>
<dbReference type="InterPro" id="IPR034035">
    <property type="entry name" value="Astacin-like_dom"/>
</dbReference>
<dbReference type="OrthoDB" id="291007at2759"/>
<reference evidence="17" key="1">
    <citation type="submission" date="2016-11" db="UniProtKB">
        <authorList>
            <consortium name="WormBaseParasite"/>
        </authorList>
    </citation>
    <scope>IDENTIFICATION</scope>
</reference>
<name>A0A1I7RY57_BURXY</name>
<dbReference type="eggNOG" id="KOG3714">
    <property type="taxonomic scope" value="Eukaryota"/>
</dbReference>
<keyword evidence="8" id="KW-0325">Glycoprotein</keyword>
<dbReference type="EC" id="3.4.24.-" evidence="11"/>
<dbReference type="InterPro" id="IPR001506">
    <property type="entry name" value="Peptidase_M12A"/>
</dbReference>
<dbReference type="PANTHER" id="PTHR10127">
    <property type="entry name" value="DISCOIDIN, CUB, EGF, LAMININ , AND ZINC METALLOPROTEASE DOMAIN CONTAINING"/>
    <property type="match status" value="1"/>
</dbReference>
<dbReference type="GO" id="GO:0004222">
    <property type="term" value="F:metalloendopeptidase activity"/>
    <property type="evidence" value="ECO:0007669"/>
    <property type="project" value="UniProtKB-UniRule"/>
</dbReference>
<evidence type="ECO:0000256" key="6">
    <source>
        <dbReference type="ARBA" id="ARBA00023049"/>
    </source>
</evidence>
<dbReference type="Pfam" id="PF01400">
    <property type="entry name" value="Astacin"/>
    <property type="match status" value="1"/>
</dbReference>
<evidence type="ECO:0000313" key="15">
    <source>
        <dbReference type="Proteomes" id="UP000095284"/>
    </source>
</evidence>
<keyword evidence="1" id="KW-0245">EGF-like domain</keyword>
<dbReference type="SUPFAM" id="SSF82895">
    <property type="entry name" value="TSP-1 type 1 repeat"/>
    <property type="match status" value="1"/>
</dbReference>
<evidence type="ECO:0000256" key="11">
    <source>
        <dbReference type="RuleBase" id="RU361183"/>
    </source>
</evidence>
<keyword evidence="6 10" id="KW-0482">Metalloprotease</keyword>
<dbReference type="InterPro" id="IPR036383">
    <property type="entry name" value="TSP1_rpt_sf"/>
</dbReference>
<dbReference type="InterPro" id="IPR000884">
    <property type="entry name" value="TSP1_rpt"/>
</dbReference>
<dbReference type="SUPFAM" id="SSF55486">
    <property type="entry name" value="Metalloproteases ('zincins'), catalytic domain"/>
    <property type="match status" value="1"/>
</dbReference>
<dbReference type="FunFam" id="3.40.390.10:FF:000028">
    <property type="entry name" value="Zinc metalloproteinase"/>
    <property type="match status" value="1"/>
</dbReference>
<dbReference type="Gene3D" id="3.40.390.10">
    <property type="entry name" value="Collagenase (Catalytic Domain)"/>
    <property type="match status" value="1"/>
</dbReference>
<feature type="binding site" evidence="10">
    <location>
        <position position="258"/>
    </location>
    <ligand>
        <name>Zn(2+)</name>
        <dbReference type="ChEBI" id="CHEBI:29105"/>
        <note>catalytic</note>
    </ligand>
</feature>
<accession>A0A1I7RY57</accession>
<comment type="caution">
    <text evidence="9">Lacks conserved residue(s) required for the propagation of feature annotation.</text>
</comment>
<feature type="domain" description="Peptidase M12A" evidence="13">
    <location>
        <begin position="155"/>
        <end position="352"/>
    </location>
</feature>
<dbReference type="GO" id="GO:0006508">
    <property type="term" value="P:proteolysis"/>
    <property type="evidence" value="ECO:0007669"/>
    <property type="project" value="UniProtKB-KW"/>
</dbReference>
<protein>
    <recommendedName>
        <fullName evidence="11">Metalloendopeptidase</fullName>
        <ecNumber evidence="11">3.4.24.-</ecNumber>
    </recommendedName>
</protein>
<evidence type="ECO:0000313" key="16">
    <source>
        <dbReference type="Proteomes" id="UP000659654"/>
    </source>
</evidence>
<dbReference type="WBParaSite" id="BXY_0567400.1">
    <property type="protein sequence ID" value="BXY_0567400.1"/>
    <property type="gene ID" value="BXY_0567400"/>
</dbReference>
<evidence type="ECO:0000259" key="12">
    <source>
        <dbReference type="PROSITE" id="PS01180"/>
    </source>
</evidence>
<evidence type="ECO:0000256" key="1">
    <source>
        <dbReference type="ARBA" id="ARBA00022536"/>
    </source>
</evidence>
<keyword evidence="4 10" id="KW-0378">Hydrolase</keyword>
<dbReference type="InterPro" id="IPR006026">
    <property type="entry name" value="Peptidase_Metallo"/>
</dbReference>
<dbReference type="InterPro" id="IPR035914">
    <property type="entry name" value="Sperma_CUB_dom_sf"/>
</dbReference>
<sequence>MIIDKRVFSEALPASRHLFWMCRKSPILFFIFLLIPNFFSISSTKAQLAERDEGHHITKVNISTENPQEETVELTKHFNVDSNTVQEVSFLLDKLKRLAHHDYFGPRGGHDFDVDAQKNTNTAPLASYLFEGDIFLSHQQAHAILARFERERSTRSLSSEDGALWIEFPIRYRFHDSLDLVTVQKIIAAIEYWESNTCITFEHNDDVDSGDFIEFFKGQGCYSMIGKYGGRQGISIGAGCERPGVIQHEIGHALGLWHEQSRPDADEYIEFEKDFILPTYMSDFQQRGNDEITTLGIPYDYGSVMHYGPTAFSIDGKSFTLVTKEKLYQHTIGQREKLAFYDIAIINRAYCNDRCDKQSKRNRCANGGYPHPQQCDKCLCPEGYGGKNCKENEKSLNTECGGIIRLDDEEIALESPGYKDQEDYGENQKCSWIINTSRNKIIQAEFVEDFGLFCSTVCLDYVEIKISDDKRKTGARFCCYHKPEEIFTSDTNQMVVVFRSQVSQDVGFKMKLKAVDRSSIATTEATVTTTKIPTTVSGVDIWSDWGSWTKCSRSCGGCGIRSRKRTCQTTTCTGRNQEFSTCNMQACPQDKGCGKTIIISTKCDITDPVCNALSRRAKDCNSKACCPPFLPEKGICQNIDKEPIQFG</sequence>
<proteinExistence type="predicted"/>
<keyword evidence="3 10" id="KW-0479">Metal-binding</keyword>
<dbReference type="Proteomes" id="UP000659654">
    <property type="component" value="Unassembled WGS sequence"/>
</dbReference>
<dbReference type="EMBL" id="CAJFDI010000001">
    <property type="protein sequence ID" value="CAD5209896.1"/>
    <property type="molecule type" value="Genomic_DNA"/>
</dbReference>
<dbReference type="PROSITE" id="PS01186">
    <property type="entry name" value="EGF_2"/>
    <property type="match status" value="1"/>
</dbReference>
<feature type="active site" evidence="10">
    <location>
        <position position="249"/>
    </location>
</feature>
<dbReference type="SUPFAM" id="SSF49854">
    <property type="entry name" value="Spermadhesin, CUB domain"/>
    <property type="match status" value="1"/>
</dbReference>
<dbReference type="PRINTS" id="PR00480">
    <property type="entry name" value="ASTACIN"/>
</dbReference>
<dbReference type="Proteomes" id="UP000582659">
    <property type="component" value="Unassembled WGS sequence"/>
</dbReference>
<dbReference type="PROSITE" id="PS50092">
    <property type="entry name" value="TSP1"/>
    <property type="match status" value="1"/>
</dbReference>
<dbReference type="AlphaFoldDB" id="A0A1I7RY57"/>
<evidence type="ECO:0000313" key="17">
    <source>
        <dbReference type="WBParaSite" id="BXY_0567400.1"/>
    </source>
</evidence>
<dbReference type="GO" id="GO:0008270">
    <property type="term" value="F:zinc ion binding"/>
    <property type="evidence" value="ECO:0007669"/>
    <property type="project" value="UniProtKB-UniRule"/>
</dbReference>
<evidence type="ECO:0000259" key="13">
    <source>
        <dbReference type="PROSITE" id="PS51864"/>
    </source>
</evidence>
<dbReference type="Gene3D" id="2.60.120.290">
    <property type="entry name" value="Spermadhesin, CUB domain"/>
    <property type="match status" value="1"/>
</dbReference>
<dbReference type="CDD" id="cd00041">
    <property type="entry name" value="CUB"/>
    <property type="match status" value="1"/>
</dbReference>
<gene>
    <name evidence="14" type="ORF">BXYJ_LOCUS1664</name>
</gene>
<dbReference type="InterPro" id="IPR024079">
    <property type="entry name" value="MetalloPept_cat_dom_sf"/>
</dbReference>
<dbReference type="InterPro" id="IPR000859">
    <property type="entry name" value="CUB_dom"/>
</dbReference>
<dbReference type="InterPro" id="IPR000742">
    <property type="entry name" value="EGF"/>
</dbReference>
<dbReference type="SMR" id="A0A1I7RY57"/>
<dbReference type="Gene3D" id="2.20.100.10">
    <property type="entry name" value="Thrombospondin type-1 (TSP1) repeat"/>
    <property type="match status" value="1"/>
</dbReference>
<dbReference type="EMBL" id="CAJFCV020000001">
    <property type="protein sequence ID" value="CAG9085325.1"/>
    <property type="molecule type" value="Genomic_DNA"/>
</dbReference>
<dbReference type="Pfam" id="PF00090">
    <property type="entry name" value="TSP_1"/>
    <property type="match status" value="1"/>
</dbReference>
<keyword evidence="5 10" id="KW-0862">Zinc</keyword>
<evidence type="ECO:0000256" key="2">
    <source>
        <dbReference type="ARBA" id="ARBA00022670"/>
    </source>
</evidence>
<keyword evidence="16" id="KW-1185">Reference proteome</keyword>
<evidence type="ECO:0000256" key="8">
    <source>
        <dbReference type="ARBA" id="ARBA00023180"/>
    </source>
</evidence>
<dbReference type="SMART" id="SM00042">
    <property type="entry name" value="CUB"/>
    <property type="match status" value="1"/>
</dbReference>
<evidence type="ECO:0000256" key="7">
    <source>
        <dbReference type="ARBA" id="ARBA00023157"/>
    </source>
</evidence>
<organism evidence="15 17">
    <name type="scientific">Bursaphelenchus xylophilus</name>
    <name type="common">Pinewood nematode worm</name>
    <name type="synonym">Aphelenchoides xylophilus</name>
    <dbReference type="NCBI Taxonomy" id="6326"/>
    <lineage>
        <taxon>Eukaryota</taxon>
        <taxon>Metazoa</taxon>
        <taxon>Ecdysozoa</taxon>
        <taxon>Nematoda</taxon>
        <taxon>Chromadorea</taxon>
        <taxon>Rhabditida</taxon>
        <taxon>Tylenchina</taxon>
        <taxon>Tylenchomorpha</taxon>
        <taxon>Aphelenchoidea</taxon>
        <taxon>Aphelenchoididae</taxon>
        <taxon>Bursaphelenchus</taxon>
    </lineage>
</organism>
<comment type="cofactor">
    <cofactor evidence="10 11">
        <name>Zn(2+)</name>
        <dbReference type="ChEBI" id="CHEBI:29105"/>
    </cofactor>
    <text evidence="10 11">Binds 1 zinc ion per subunit.</text>
</comment>
<dbReference type="PROSITE" id="PS01180">
    <property type="entry name" value="CUB"/>
    <property type="match status" value="1"/>
</dbReference>
<keyword evidence="7" id="KW-1015">Disulfide bond</keyword>
<evidence type="ECO:0000256" key="3">
    <source>
        <dbReference type="ARBA" id="ARBA00022723"/>
    </source>
</evidence>
<dbReference type="SMART" id="SM00235">
    <property type="entry name" value="ZnMc"/>
    <property type="match status" value="1"/>
</dbReference>
<dbReference type="CDD" id="cd04280">
    <property type="entry name" value="ZnMc_astacin_like"/>
    <property type="match status" value="1"/>
</dbReference>